<accession>F4WH32</accession>
<protein>
    <recommendedName>
        <fullName evidence="4">phospholipase A1</fullName>
        <ecNumber evidence="4">3.1.1.32</ecNumber>
    </recommendedName>
</protein>
<dbReference type="InterPro" id="IPR013818">
    <property type="entry name" value="Lipase"/>
</dbReference>
<dbReference type="OrthoDB" id="7541707at2759"/>
<name>F4WH32_ACREC</name>
<evidence type="ECO:0000256" key="2">
    <source>
        <dbReference type="ARBA" id="ARBA00004613"/>
    </source>
</evidence>
<sequence length="347" mass="39467">MKSECTRDDEALRIELATCFPFPFDLQAASPFMLFWGTMDSEIVSRWIESTCDGLEYENYSTAVLENEKKRPAAKNNDPTRSIQCTIEDTDCIQNTYNQMKKDKTETTVFIHGHHRNNKTLIYQDIILAYCSQNNSVIAILDWSYLINRDLILLSTQIEQIAQITASTFNSLNDKGYEIAKWHLIGHSMGVHIAACIGTYSLDPAAVIFYNGFYKGCEMNPTVAHFTDAFYTNRGALSTEQNVGNLNIYANSGTAPQPGCYSNTSSLMDIHDCSHVKAIQWYANAVRNETKYLATKCEDCMLFLRYQYCQENDQIYFGPHVDKKKCMNLINLLLKDNLIINCLNLIG</sequence>
<evidence type="ECO:0000256" key="6">
    <source>
        <dbReference type="ARBA" id="ARBA00022801"/>
    </source>
</evidence>
<dbReference type="GO" id="GO:0016042">
    <property type="term" value="P:lipid catabolic process"/>
    <property type="evidence" value="ECO:0007669"/>
    <property type="project" value="TreeGrafter"/>
</dbReference>
<dbReference type="Pfam" id="PF00151">
    <property type="entry name" value="Lipase"/>
    <property type="match status" value="1"/>
</dbReference>
<evidence type="ECO:0000256" key="1">
    <source>
        <dbReference type="ARBA" id="ARBA00000111"/>
    </source>
</evidence>
<proteinExistence type="inferred from homology"/>
<organism evidence="11">
    <name type="scientific">Acromyrmex echinatior</name>
    <name type="common">Panamanian leafcutter ant</name>
    <name type="synonym">Acromyrmex octospinosus echinatior</name>
    <dbReference type="NCBI Taxonomy" id="103372"/>
    <lineage>
        <taxon>Eukaryota</taxon>
        <taxon>Metazoa</taxon>
        <taxon>Ecdysozoa</taxon>
        <taxon>Arthropoda</taxon>
        <taxon>Hexapoda</taxon>
        <taxon>Insecta</taxon>
        <taxon>Pterygota</taxon>
        <taxon>Neoptera</taxon>
        <taxon>Endopterygota</taxon>
        <taxon>Hymenoptera</taxon>
        <taxon>Apocrita</taxon>
        <taxon>Aculeata</taxon>
        <taxon>Formicoidea</taxon>
        <taxon>Formicidae</taxon>
        <taxon>Myrmicinae</taxon>
        <taxon>Acromyrmex</taxon>
    </lineage>
</organism>
<feature type="domain" description="Lipase" evidence="9">
    <location>
        <begin position="76"/>
        <end position="321"/>
    </location>
</feature>
<keyword evidence="6" id="KW-0378">Hydrolase</keyword>
<dbReference type="GO" id="GO:0008970">
    <property type="term" value="F:phospholipase A1 activity"/>
    <property type="evidence" value="ECO:0007669"/>
    <property type="project" value="UniProtKB-EC"/>
</dbReference>
<dbReference type="Gene3D" id="3.40.50.1820">
    <property type="entry name" value="alpha/beta hydrolase"/>
    <property type="match status" value="1"/>
</dbReference>
<evidence type="ECO:0000256" key="5">
    <source>
        <dbReference type="ARBA" id="ARBA00022525"/>
    </source>
</evidence>
<dbReference type="GO" id="GO:0005615">
    <property type="term" value="C:extracellular space"/>
    <property type="evidence" value="ECO:0007669"/>
    <property type="project" value="TreeGrafter"/>
</dbReference>
<dbReference type="PANTHER" id="PTHR11610:SF173">
    <property type="entry name" value="LIPASE DOMAIN-CONTAINING PROTEIN-RELATED"/>
    <property type="match status" value="1"/>
</dbReference>
<evidence type="ECO:0000259" key="9">
    <source>
        <dbReference type="Pfam" id="PF00151"/>
    </source>
</evidence>
<evidence type="ECO:0000313" key="11">
    <source>
        <dbReference type="Proteomes" id="UP000007755"/>
    </source>
</evidence>
<keyword evidence="7" id="KW-1015">Disulfide bond</keyword>
<evidence type="ECO:0000256" key="3">
    <source>
        <dbReference type="ARBA" id="ARBA00010701"/>
    </source>
</evidence>
<comment type="catalytic activity">
    <reaction evidence="1">
        <text>a 1,2-diacyl-sn-glycero-3-phosphocholine + H2O = a 2-acyl-sn-glycero-3-phosphocholine + a fatty acid + H(+)</text>
        <dbReference type="Rhea" id="RHEA:18689"/>
        <dbReference type="ChEBI" id="CHEBI:15377"/>
        <dbReference type="ChEBI" id="CHEBI:15378"/>
        <dbReference type="ChEBI" id="CHEBI:28868"/>
        <dbReference type="ChEBI" id="CHEBI:57643"/>
        <dbReference type="ChEBI" id="CHEBI:57875"/>
        <dbReference type="EC" id="3.1.1.32"/>
    </reaction>
</comment>
<evidence type="ECO:0000313" key="10">
    <source>
        <dbReference type="EMBL" id="EGI66511.1"/>
    </source>
</evidence>
<dbReference type="SUPFAM" id="SSF53474">
    <property type="entry name" value="alpha/beta-Hydrolases"/>
    <property type="match status" value="1"/>
</dbReference>
<keyword evidence="5" id="KW-0964">Secreted</keyword>
<dbReference type="PRINTS" id="PR00821">
    <property type="entry name" value="TAGLIPASE"/>
</dbReference>
<evidence type="ECO:0000256" key="4">
    <source>
        <dbReference type="ARBA" id="ARBA00013179"/>
    </source>
</evidence>
<dbReference type="AlphaFoldDB" id="F4WH32"/>
<dbReference type="GO" id="GO:0017171">
    <property type="term" value="F:serine hydrolase activity"/>
    <property type="evidence" value="ECO:0007669"/>
    <property type="project" value="TreeGrafter"/>
</dbReference>
<dbReference type="EC" id="3.1.1.32" evidence="4"/>
<dbReference type="PANTHER" id="PTHR11610">
    <property type="entry name" value="LIPASE"/>
    <property type="match status" value="1"/>
</dbReference>
<evidence type="ECO:0000256" key="8">
    <source>
        <dbReference type="RuleBase" id="RU004262"/>
    </source>
</evidence>
<evidence type="ECO:0000256" key="7">
    <source>
        <dbReference type="ARBA" id="ARBA00023157"/>
    </source>
</evidence>
<dbReference type="InterPro" id="IPR000734">
    <property type="entry name" value="TAG_lipase"/>
</dbReference>
<gene>
    <name evidence="10" type="ORF">G5I_04985</name>
</gene>
<dbReference type="InParanoid" id="F4WH32"/>
<dbReference type="Proteomes" id="UP000007755">
    <property type="component" value="Unassembled WGS sequence"/>
</dbReference>
<reference evidence="10" key="1">
    <citation type="submission" date="2011-02" db="EMBL/GenBank/DDBJ databases">
        <title>The genome of the leaf-cutting ant Acromyrmex echinatior suggests key adaptations to social evolution and fungus farming.</title>
        <authorList>
            <person name="Nygaard S."/>
            <person name="Zhang G."/>
        </authorList>
    </citation>
    <scope>NUCLEOTIDE SEQUENCE</scope>
</reference>
<dbReference type="InterPro" id="IPR029058">
    <property type="entry name" value="AB_hydrolase_fold"/>
</dbReference>
<keyword evidence="11" id="KW-1185">Reference proteome</keyword>
<dbReference type="EMBL" id="GL888148">
    <property type="protein sequence ID" value="EGI66511.1"/>
    <property type="molecule type" value="Genomic_DNA"/>
</dbReference>
<comment type="similarity">
    <text evidence="3 8">Belongs to the AB hydrolase superfamily. Lipase family.</text>
</comment>
<comment type="subcellular location">
    <subcellularLocation>
        <location evidence="2">Secreted</location>
    </subcellularLocation>
</comment>